<evidence type="ECO:0000256" key="1">
    <source>
        <dbReference type="ARBA" id="ARBA00022516"/>
    </source>
</evidence>
<dbReference type="PANTHER" id="PTHR43378">
    <property type="entry name" value="UDP-3-O-ACYLGLUCOSAMINE N-ACYLTRANSFERASE"/>
    <property type="match status" value="1"/>
</dbReference>
<keyword evidence="2" id="KW-0441">Lipid A biosynthesis</keyword>
<feature type="domain" description="UDP-3-O-[3-hydroxymyristoyl] glucosamine N-acyltransferase non-repeat region" evidence="7">
    <location>
        <begin position="24"/>
        <end position="88"/>
    </location>
</feature>
<reference evidence="8" key="1">
    <citation type="submission" date="2016-10" db="EMBL/GenBank/DDBJ databases">
        <title>Sequence of Gallionella enrichment culture.</title>
        <authorList>
            <person name="Poehlein A."/>
            <person name="Muehling M."/>
            <person name="Daniel R."/>
        </authorList>
    </citation>
    <scope>NUCLEOTIDE SEQUENCE</scope>
</reference>
<evidence type="ECO:0000256" key="4">
    <source>
        <dbReference type="ARBA" id="ARBA00022737"/>
    </source>
</evidence>
<comment type="caution">
    <text evidence="8">The sequence shown here is derived from an EMBL/GenBank/DDBJ whole genome shotgun (WGS) entry which is preliminary data.</text>
</comment>
<evidence type="ECO:0000256" key="3">
    <source>
        <dbReference type="ARBA" id="ARBA00022679"/>
    </source>
</evidence>
<dbReference type="InterPro" id="IPR018357">
    <property type="entry name" value="Hexapep_transf_CS"/>
</dbReference>
<name>A0A1J5S427_9ZZZZ</name>
<proteinExistence type="inferred from homology"/>
<keyword evidence="5" id="KW-0443">Lipid metabolism</keyword>
<sequence>MAAVRLDEIVARFGGELIGDGGLTVVQVASLEQARPDEISFLAHPKYRASLLTTRAGAVILSRQAAAACPGACIVCEEPYLYFARVSRWLNPDRNNPPGIHPTATVACQLPDSVSVGAGAVIGACCTVGEGARIGPGCVIGEGVAIGAGSLLHAKVSVYPGCVIGRRVIIHAGAVIGADGFGFAPEADGSWLKIPQIGGVVIGDDVEIGANTTIDRGALDDTVIEDGVKLDNQIQVGHNVRIGAHSALAGCVGIAGSARIGRRCTVGGGAVILGHITIADGVNISAGTLVAKSIARAGNYTGAVPFLEHAEWLKNFARLRHLDAMADKIRALEAQVARLADPGEMT</sequence>
<accession>A0A1J5S427</accession>
<gene>
    <name evidence="8" type="primary">lpxD_8</name>
    <name evidence="8" type="ORF">GALL_148010</name>
</gene>
<dbReference type="Pfam" id="PF14602">
    <property type="entry name" value="Hexapep_2"/>
    <property type="match status" value="2"/>
</dbReference>
<dbReference type="AlphaFoldDB" id="A0A1J5S427"/>
<dbReference type="SUPFAM" id="SSF51161">
    <property type="entry name" value="Trimeric LpxA-like enzymes"/>
    <property type="match status" value="1"/>
</dbReference>
<dbReference type="Gene3D" id="1.20.5.170">
    <property type="match status" value="1"/>
</dbReference>
<dbReference type="EC" id="2.3.1.-" evidence="8"/>
<dbReference type="GO" id="GO:0016020">
    <property type="term" value="C:membrane"/>
    <property type="evidence" value="ECO:0007669"/>
    <property type="project" value="GOC"/>
</dbReference>
<dbReference type="InterPro" id="IPR007691">
    <property type="entry name" value="LpxD"/>
</dbReference>
<evidence type="ECO:0000256" key="5">
    <source>
        <dbReference type="ARBA" id="ARBA00023098"/>
    </source>
</evidence>
<evidence type="ECO:0000259" key="7">
    <source>
        <dbReference type="Pfam" id="PF04613"/>
    </source>
</evidence>
<dbReference type="Pfam" id="PF00132">
    <property type="entry name" value="Hexapep"/>
    <property type="match status" value="2"/>
</dbReference>
<dbReference type="GO" id="GO:0009245">
    <property type="term" value="P:lipid A biosynthetic process"/>
    <property type="evidence" value="ECO:0007669"/>
    <property type="project" value="UniProtKB-KW"/>
</dbReference>
<dbReference type="InterPro" id="IPR020573">
    <property type="entry name" value="UDP_GlcNAc_AcTrfase_non-rep"/>
</dbReference>
<dbReference type="NCBIfam" id="TIGR01853">
    <property type="entry name" value="lipid_A_lpxD"/>
    <property type="match status" value="1"/>
</dbReference>
<keyword evidence="1" id="KW-0444">Lipid biosynthesis</keyword>
<dbReference type="InterPro" id="IPR011004">
    <property type="entry name" value="Trimer_LpxA-like_sf"/>
</dbReference>
<dbReference type="NCBIfam" id="NF002060">
    <property type="entry name" value="PRK00892.1"/>
    <property type="match status" value="1"/>
</dbReference>
<protein>
    <submittedName>
        <fullName evidence="8">UDP-3-O-acylglucosamine N-acyltransferase</fullName>
        <ecNumber evidence="8">2.3.1.-</ecNumber>
    </submittedName>
</protein>
<dbReference type="CDD" id="cd03352">
    <property type="entry name" value="LbH_LpxD"/>
    <property type="match status" value="1"/>
</dbReference>
<keyword evidence="3 8" id="KW-0808">Transferase</keyword>
<dbReference type="PROSITE" id="PS00101">
    <property type="entry name" value="HEXAPEP_TRANSFERASES"/>
    <property type="match status" value="1"/>
</dbReference>
<keyword evidence="6 8" id="KW-0012">Acyltransferase</keyword>
<dbReference type="Gene3D" id="3.40.1390.10">
    <property type="entry name" value="MurE/MurF, N-terminal domain"/>
    <property type="match status" value="1"/>
</dbReference>
<organism evidence="8">
    <name type="scientific">mine drainage metagenome</name>
    <dbReference type="NCBI Taxonomy" id="410659"/>
    <lineage>
        <taxon>unclassified sequences</taxon>
        <taxon>metagenomes</taxon>
        <taxon>ecological metagenomes</taxon>
    </lineage>
</organism>
<dbReference type="EMBL" id="MLJW01000069">
    <property type="protein sequence ID" value="OIR03023.1"/>
    <property type="molecule type" value="Genomic_DNA"/>
</dbReference>
<evidence type="ECO:0000256" key="6">
    <source>
        <dbReference type="ARBA" id="ARBA00023315"/>
    </source>
</evidence>
<dbReference type="Pfam" id="PF04613">
    <property type="entry name" value="LpxD"/>
    <property type="match status" value="1"/>
</dbReference>
<dbReference type="PANTHER" id="PTHR43378:SF2">
    <property type="entry name" value="UDP-3-O-ACYLGLUCOSAMINE N-ACYLTRANSFERASE 1, MITOCHONDRIAL-RELATED"/>
    <property type="match status" value="1"/>
</dbReference>
<evidence type="ECO:0000256" key="2">
    <source>
        <dbReference type="ARBA" id="ARBA00022556"/>
    </source>
</evidence>
<evidence type="ECO:0000313" key="8">
    <source>
        <dbReference type="EMBL" id="OIR03023.1"/>
    </source>
</evidence>
<keyword evidence="4" id="KW-0677">Repeat</keyword>
<dbReference type="InterPro" id="IPR001451">
    <property type="entry name" value="Hexapep"/>
</dbReference>
<dbReference type="Gene3D" id="2.160.10.10">
    <property type="entry name" value="Hexapeptide repeat proteins"/>
    <property type="match status" value="1"/>
</dbReference>
<dbReference type="GO" id="GO:0016410">
    <property type="term" value="F:N-acyltransferase activity"/>
    <property type="evidence" value="ECO:0007669"/>
    <property type="project" value="InterPro"/>
</dbReference>
<dbReference type="HAMAP" id="MF_00523">
    <property type="entry name" value="LpxD"/>
    <property type="match status" value="1"/>
</dbReference>